<gene>
    <name evidence="2" type="ORF">AM363_28075</name>
    <name evidence="3" type="ORF">KY227_003084</name>
</gene>
<reference evidence="2 4" key="1">
    <citation type="submission" date="2018-09" db="EMBL/GenBank/DDBJ databases">
        <title>Whole genome sequencing of Citrobacter freundii AR_0116.</title>
        <authorList>
            <person name="Conlan S."/>
            <person name="Thomas P.J."/>
            <person name="Mullikin J."/>
            <person name="Frank K.M."/>
            <person name="Segre J.A."/>
        </authorList>
    </citation>
    <scope>NUCLEOTIDE SEQUENCE [LARGE SCALE GENOMIC DNA]</scope>
    <source>
        <strain evidence="2 4">AR_0116</strain>
    </source>
</reference>
<accession>A0AAD2SGR8</accession>
<protein>
    <submittedName>
        <fullName evidence="3">Uncharacterized protein</fullName>
    </submittedName>
</protein>
<feature type="transmembrane region" description="Helical" evidence="1">
    <location>
        <begin position="45"/>
        <end position="65"/>
    </location>
</feature>
<name>A0AAD2SGR8_CITFR</name>
<keyword evidence="1" id="KW-0812">Transmembrane</keyword>
<dbReference type="EMBL" id="ABBJDF010000017">
    <property type="protein sequence ID" value="EHT9939986.1"/>
    <property type="molecule type" value="Genomic_DNA"/>
</dbReference>
<dbReference type="AlphaFoldDB" id="A0AAD2SGR8"/>
<evidence type="ECO:0000313" key="2">
    <source>
        <dbReference type="EMBL" id="AXZ50497.1"/>
    </source>
</evidence>
<dbReference type="EMBL" id="CP032184">
    <property type="protein sequence ID" value="AXZ50497.1"/>
    <property type="molecule type" value="Genomic_DNA"/>
</dbReference>
<evidence type="ECO:0000256" key="1">
    <source>
        <dbReference type="SAM" id="Phobius"/>
    </source>
</evidence>
<organism evidence="3">
    <name type="scientific">Citrobacter freundii</name>
    <dbReference type="NCBI Taxonomy" id="546"/>
    <lineage>
        <taxon>Bacteria</taxon>
        <taxon>Pseudomonadati</taxon>
        <taxon>Pseudomonadota</taxon>
        <taxon>Gammaproteobacteria</taxon>
        <taxon>Enterobacterales</taxon>
        <taxon>Enterobacteriaceae</taxon>
        <taxon>Citrobacter</taxon>
        <taxon>Citrobacter freundii complex</taxon>
    </lineage>
</organism>
<feature type="transmembrane region" description="Helical" evidence="1">
    <location>
        <begin position="102"/>
        <end position="121"/>
    </location>
</feature>
<feature type="transmembrane region" description="Helical" evidence="1">
    <location>
        <begin position="77"/>
        <end position="96"/>
    </location>
</feature>
<dbReference type="RefSeq" id="WP_048241889.1">
    <property type="nucleotide sequence ID" value="NZ_CAYAEP010000002.1"/>
</dbReference>
<dbReference type="GeneID" id="86998861"/>
<keyword evidence="1" id="KW-0472">Membrane</keyword>
<keyword evidence="1" id="KW-1133">Transmembrane helix</keyword>
<proteinExistence type="predicted"/>
<evidence type="ECO:0000313" key="3">
    <source>
        <dbReference type="EMBL" id="EHT9939986.1"/>
    </source>
</evidence>
<reference evidence="3" key="2">
    <citation type="submission" date="2021-07" db="EMBL/GenBank/DDBJ databases">
        <authorList>
            <consortium name="Clinical and Environmental Microbiology Branch: Whole genome sequencing antimicrobial resistance pathogens in the healthcare setting"/>
        </authorList>
    </citation>
    <scope>NUCLEOTIDE SEQUENCE</scope>
    <source>
        <strain evidence="3">2021DK-00049</strain>
    </source>
</reference>
<sequence>MNYSKHLKSLLAAYAFVVVPFTLMIIVKASEKKWQEIILSSDWSIASFIIFGQSLTFLSSVLISTTKNKKREGWEWYIAKVFLTGVGPSLVLYTLLLIKPSIPIGIGQIILFIYASYRFFVDGLAAKKLESDLIQ</sequence>
<dbReference type="Proteomes" id="UP000263627">
    <property type="component" value="Chromosome"/>
</dbReference>
<evidence type="ECO:0000313" key="4">
    <source>
        <dbReference type="Proteomes" id="UP000263627"/>
    </source>
</evidence>